<dbReference type="InterPro" id="IPR006311">
    <property type="entry name" value="TAT_signal"/>
</dbReference>
<proteinExistence type="predicted"/>
<dbReference type="Gene3D" id="3.20.20.80">
    <property type="entry name" value="Glycosidases"/>
    <property type="match status" value="1"/>
</dbReference>
<sequence length="706" mass="80191">MNFNKNRRDFLKMAAISGAGLGVANSFPSLYAAIPHNHQVPDMLISGITPYFIPRRAASWWCTIEDLQWSQKKIVDKIKRRAENFAKAKIDTAINFGFHIRFDFSNYFGQLHGYYANVCEELHKYDIKFMDHYSCNHVERPRGEAEFKKLHKGQRHHVLLFPDPIAAQFAQYEGYFFKDICEVDLIDGGRGYSKQYQMETFCHNNPNFLDMHRKYLIRLAKEVPFDGIEVDDMCTYAGLTTCGCKYCRERFKRDYGSEIPPFGQKDFWGDTTKPMAKWGNYENPVFRDWLRMKTDGIVDHVKMIKGVIGDKPLMSCCSSTGPMSLNVISLDLEKMAGSLDFFMLENVGFNVKSVDWMGMDAEALHQKDIAQKRGNAPAMALSYTIYEKGGYLGWCLSRFWGVGNWSSTLNQRLEEDPADAMEQEDVISPSNLWEVHNSDLNIIGAKDLVEARLVSNRYCRDNGWHTKDGAEHWDKVKAWSVQLLKNNVGYRFVRSEELGNGDALTKETTPLIIDSVGCVSDRQFKAIKGYLAKGGTAWLTLPFGTHNEKGFKRDIPLSATLLKEKYKHLMVLDGAQSLPQLISSGKFKPVLKQVKGDNRWVARIRIYNDGPAIHLMNTALTPIAHPVLKDNSGTAVLKDIASKITDNELTFEVDTTRISLPKLSVMSPELGQAQRRVHMAGHQNSYDTVTIDLADVKLYAVAQKTK</sequence>
<dbReference type="RefSeq" id="WP_194104904.1">
    <property type="nucleotide sequence ID" value="NZ_JADFFM010000001.1"/>
</dbReference>
<dbReference type="EMBL" id="JADFFM010000001">
    <property type="protein sequence ID" value="MBE9665499.1"/>
    <property type="molecule type" value="Genomic_DNA"/>
</dbReference>
<reference evidence="1 2" key="1">
    <citation type="submission" date="2020-10" db="EMBL/GenBank/DDBJ databases">
        <title>Mucilaginibacter mali sp. nov., isolated from rhizosphere soil of apple orchard.</title>
        <authorList>
            <person name="Lee J.-S."/>
            <person name="Kim H.S."/>
            <person name="Kim J.-S."/>
        </authorList>
    </citation>
    <scope>NUCLEOTIDE SEQUENCE [LARGE SCALE GENOMIC DNA]</scope>
    <source>
        <strain evidence="1 2">KCTC 23157</strain>
    </source>
</reference>
<accession>A0ABR9XEJ7</accession>
<dbReference type="NCBIfam" id="TIGR01409">
    <property type="entry name" value="TAT_signal_seq"/>
    <property type="match status" value="1"/>
</dbReference>
<dbReference type="Gene3D" id="3.40.50.880">
    <property type="match status" value="1"/>
</dbReference>
<dbReference type="PROSITE" id="PS51318">
    <property type="entry name" value="TAT"/>
    <property type="match status" value="1"/>
</dbReference>
<gene>
    <name evidence="1" type="ORF">IRJ18_03940</name>
</gene>
<dbReference type="InterPro" id="IPR019546">
    <property type="entry name" value="TAT_signal_bac_arc"/>
</dbReference>
<dbReference type="Proteomes" id="UP000632774">
    <property type="component" value="Unassembled WGS sequence"/>
</dbReference>
<organism evidence="1 2">
    <name type="scientific">Mucilaginibacter boryungensis</name>
    <dbReference type="NCBI Taxonomy" id="768480"/>
    <lineage>
        <taxon>Bacteria</taxon>
        <taxon>Pseudomonadati</taxon>
        <taxon>Bacteroidota</taxon>
        <taxon>Sphingobacteriia</taxon>
        <taxon>Sphingobacteriales</taxon>
        <taxon>Sphingobacteriaceae</taxon>
        <taxon>Mucilaginibacter</taxon>
    </lineage>
</organism>
<keyword evidence="2" id="KW-1185">Reference proteome</keyword>
<evidence type="ECO:0000313" key="1">
    <source>
        <dbReference type="EMBL" id="MBE9665499.1"/>
    </source>
</evidence>
<dbReference type="InterPro" id="IPR029062">
    <property type="entry name" value="Class_I_gatase-like"/>
</dbReference>
<comment type="caution">
    <text evidence="1">The sequence shown here is derived from an EMBL/GenBank/DDBJ whole genome shotgun (WGS) entry which is preliminary data.</text>
</comment>
<name>A0ABR9XEJ7_9SPHI</name>
<evidence type="ECO:0000313" key="2">
    <source>
        <dbReference type="Proteomes" id="UP000632774"/>
    </source>
</evidence>
<protein>
    <submittedName>
        <fullName evidence="1">Twin-arginine translocation signal domain-containing protein</fullName>
    </submittedName>
</protein>